<reference evidence="2" key="2">
    <citation type="submission" date="2017-10" db="EMBL/GenBank/DDBJ databases">
        <title>Ladona fulva Genome sequencing and assembly.</title>
        <authorList>
            <person name="Murali S."/>
            <person name="Richards S."/>
            <person name="Bandaranaike D."/>
            <person name="Bellair M."/>
            <person name="Blankenburg K."/>
            <person name="Chao H."/>
            <person name="Dinh H."/>
            <person name="Doddapaneni H."/>
            <person name="Dugan-Rocha S."/>
            <person name="Elkadiri S."/>
            <person name="Gnanaolivu R."/>
            <person name="Hernandez B."/>
            <person name="Skinner E."/>
            <person name="Javaid M."/>
            <person name="Lee S."/>
            <person name="Li M."/>
            <person name="Ming W."/>
            <person name="Munidasa M."/>
            <person name="Muniz J."/>
            <person name="Nguyen L."/>
            <person name="Hughes D."/>
            <person name="Osuji N."/>
            <person name="Pu L.-L."/>
            <person name="Puazo M."/>
            <person name="Qu C."/>
            <person name="Quiroz J."/>
            <person name="Raj R."/>
            <person name="Weissenberger G."/>
            <person name="Xin Y."/>
            <person name="Zou X."/>
            <person name="Han Y."/>
            <person name="Worley K."/>
            <person name="Muzny D."/>
            <person name="Gibbs R."/>
        </authorList>
    </citation>
    <scope>NUCLEOTIDE SEQUENCE</scope>
    <source>
        <strain evidence="2">Sampled in the wild</strain>
    </source>
</reference>
<evidence type="ECO:0000256" key="1">
    <source>
        <dbReference type="SAM" id="MobiDB-lite"/>
    </source>
</evidence>
<protein>
    <submittedName>
        <fullName evidence="2">Uncharacterized protein</fullName>
    </submittedName>
</protein>
<dbReference type="EMBL" id="KZ308181">
    <property type="protein sequence ID" value="KAG8223976.1"/>
    <property type="molecule type" value="Genomic_DNA"/>
</dbReference>
<gene>
    <name evidence="2" type="ORF">J437_LFUL005589</name>
</gene>
<accession>A0A8K0JX64</accession>
<comment type="caution">
    <text evidence="2">The sequence shown here is derived from an EMBL/GenBank/DDBJ whole genome shotgun (WGS) entry which is preliminary data.</text>
</comment>
<proteinExistence type="predicted"/>
<evidence type="ECO:0000313" key="2">
    <source>
        <dbReference type="EMBL" id="KAG8223976.1"/>
    </source>
</evidence>
<dbReference type="AlphaFoldDB" id="A0A8K0JX64"/>
<feature type="region of interest" description="Disordered" evidence="1">
    <location>
        <begin position="44"/>
        <end position="67"/>
    </location>
</feature>
<feature type="region of interest" description="Disordered" evidence="1">
    <location>
        <begin position="1"/>
        <end position="21"/>
    </location>
</feature>
<reference evidence="2" key="1">
    <citation type="submission" date="2013-04" db="EMBL/GenBank/DDBJ databases">
        <authorList>
            <person name="Qu J."/>
            <person name="Murali S.C."/>
            <person name="Bandaranaike D."/>
            <person name="Bellair M."/>
            <person name="Blankenburg K."/>
            <person name="Chao H."/>
            <person name="Dinh H."/>
            <person name="Doddapaneni H."/>
            <person name="Downs B."/>
            <person name="Dugan-Rocha S."/>
            <person name="Elkadiri S."/>
            <person name="Gnanaolivu R.D."/>
            <person name="Hernandez B."/>
            <person name="Javaid M."/>
            <person name="Jayaseelan J.C."/>
            <person name="Lee S."/>
            <person name="Li M."/>
            <person name="Ming W."/>
            <person name="Munidasa M."/>
            <person name="Muniz J."/>
            <person name="Nguyen L."/>
            <person name="Ongeri F."/>
            <person name="Osuji N."/>
            <person name="Pu L.-L."/>
            <person name="Puazo M."/>
            <person name="Qu C."/>
            <person name="Quiroz J."/>
            <person name="Raj R."/>
            <person name="Weissenberger G."/>
            <person name="Xin Y."/>
            <person name="Zou X."/>
            <person name="Han Y."/>
            <person name="Richards S."/>
            <person name="Worley K."/>
            <person name="Muzny D."/>
            <person name="Gibbs R."/>
        </authorList>
    </citation>
    <scope>NUCLEOTIDE SEQUENCE</scope>
    <source>
        <strain evidence="2">Sampled in the wild</strain>
    </source>
</reference>
<dbReference type="Proteomes" id="UP000792457">
    <property type="component" value="Unassembled WGS sequence"/>
</dbReference>
<sequence length="116" mass="12851">MKSNWKKFSQASSADDEDKKRTPFGSIFAFLSCCASVRRAMLRRSSADPERRRLSLGPAVGSAPAGSHRAISVDHSTLDPHHAAILFRDSRGGLEPSSVLPYVEKLKRSDYAFYVH</sequence>
<keyword evidence="3" id="KW-1185">Reference proteome</keyword>
<evidence type="ECO:0000313" key="3">
    <source>
        <dbReference type="Proteomes" id="UP000792457"/>
    </source>
</evidence>
<dbReference type="PROSITE" id="PS51257">
    <property type="entry name" value="PROKAR_LIPOPROTEIN"/>
    <property type="match status" value="1"/>
</dbReference>
<dbReference type="OrthoDB" id="8197476at2759"/>
<feature type="compositionally biased region" description="Polar residues" evidence="1">
    <location>
        <begin position="1"/>
        <end position="13"/>
    </location>
</feature>
<organism evidence="2 3">
    <name type="scientific">Ladona fulva</name>
    <name type="common">Scarce chaser dragonfly</name>
    <name type="synonym">Libellula fulva</name>
    <dbReference type="NCBI Taxonomy" id="123851"/>
    <lineage>
        <taxon>Eukaryota</taxon>
        <taxon>Metazoa</taxon>
        <taxon>Ecdysozoa</taxon>
        <taxon>Arthropoda</taxon>
        <taxon>Hexapoda</taxon>
        <taxon>Insecta</taxon>
        <taxon>Pterygota</taxon>
        <taxon>Palaeoptera</taxon>
        <taxon>Odonata</taxon>
        <taxon>Epiprocta</taxon>
        <taxon>Anisoptera</taxon>
        <taxon>Libelluloidea</taxon>
        <taxon>Libellulidae</taxon>
        <taxon>Ladona</taxon>
    </lineage>
</organism>
<name>A0A8K0JX64_LADFU</name>